<comment type="catalytic activity">
    <reaction evidence="7 8">
        <text>5-phospho-beta-D-ribosylamine + L-glutamate + diphosphate = 5-phospho-alpha-D-ribose 1-diphosphate + L-glutamine + H2O</text>
        <dbReference type="Rhea" id="RHEA:14905"/>
        <dbReference type="ChEBI" id="CHEBI:15377"/>
        <dbReference type="ChEBI" id="CHEBI:29985"/>
        <dbReference type="ChEBI" id="CHEBI:33019"/>
        <dbReference type="ChEBI" id="CHEBI:58017"/>
        <dbReference type="ChEBI" id="CHEBI:58359"/>
        <dbReference type="ChEBI" id="CHEBI:58681"/>
        <dbReference type="EC" id="2.4.2.14"/>
    </reaction>
</comment>
<comment type="function">
    <text evidence="7">Catalyzes the formation of phosphoribosylamine from phosphoribosylpyrophosphate (PRPP) and glutamine.</text>
</comment>
<keyword evidence="4 7" id="KW-0808">Transferase</keyword>
<evidence type="ECO:0000256" key="7">
    <source>
        <dbReference type="HAMAP-Rule" id="MF_01931"/>
    </source>
</evidence>
<dbReference type="GO" id="GO:0004044">
    <property type="term" value="F:amidophosphoribosyltransferase activity"/>
    <property type="evidence" value="ECO:0007669"/>
    <property type="project" value="UniProtKB-UniRule"/>
</dbReference>
<sequence length="474" mass="52911">MFGIWNNEDAANLTFLAIHSMQHRGQEGAGIVAGDKYKLKGYRNVGLLSEVFEDSHNLSKLKGPNALGSVWYSSMETNNVQNIEPLLFKFYDEHIAITMFGNLLNTKSLRKDLEAKGAVFHSSSDAEIIVHLIRRSEKEKFEDKLEEAVKQLQGAFSIIILTKDALFGVVDKHSYRPLVLGKLDNSYLIASETCAFNVLYADFIEDIKAGEIVKIDNDGYAKKQFTQPGMITVESMEFIYFARPDSTILGRNVHMVRKKSGRILAKESPVEADIVIGVPNSSLSLASGYAEEIGLPYEMGLIKNQYMGRTFIQPTQTRRDLAVKMKLSALSDVVRNKRIILLDDSIVRGTTCRRIVKMLREAGAKEIHVRIGSPLIMFPSYSGIDMKTSKELIGANKTKDEICQELCADSLEYLSIEGLKEAIGLDIDNDQAGVSLDIFNASYVDGLGDYESKFNEQSTLLQIKYLNGKEGKNE</sequence>
<evidence type="ECO:0000256" key="3">
    <source>
        <dbReference type="ARBA" id="ARBA00022676"/>
    </source>
</evidence>
<dbReference type="RefSeq" id="WP_005397693.1">
    <property type="nucleotide sequence ID" value="NZ_JH601088.1"/>
</dbReference>
<dbReference type="HOGENOM" id="CLU_022389_3_1_9"/>
<comment type="cofactor">
    <cofactor evidence="7 9">
        <name>Mg(2+)</name>
        <dbReference type="ChEBI" id="CHEBI:18420"/>
    </cofactor>
    <text evidence="7 9">Binds 1 Mg(2+) ion per subunit.</text>
</comment>
<keyword evidence="5 7" id="KW-0658">Purine biosynthesis</keyword>
<dbReference type="Pfam" id="PF00156">
    <property type="entry name" value="Pribosyltran"/>
    <property type="match status" value="1"/>
</dbReference>
<evidence type="ECO:0000256" key="6">
    <source>
        <dbReference type="ARBA" id="ARBA00022962"/>
    </source>
</evidence>
<keyword evidence="7 9" id="KW-0460">Magnesium</keyword>
<feature type="binding site" evidence="7 9">
    <location>
        <position position="281"/>
    </location>
    <ligand>
        <name>Mg(2+)</name>
        <dbReference type="ChEBI" id="CHEBI:18420"/>
    </ligand>
</feature>
<reference evidence="11 12" key="1">
    <citation type="submission" date="2012-01" db="EMBL/GenBank/DDBJ databases">
        <title>The Genome Sequence of Helcococcus kunzii ATCC 51366.</title>
        <authorList>
            <consortium name="The Broad Institute Genome Sequencing Platform"/>
            <person name="Earl A."/>
            <person name="Ward D."/>
            <person name="Feldgarden M."/>
            <person name="Gevers D."/>
            <person name="Huys G."/>
            <person name="Young S.K."/>
            <person name="Zeng Q."/>
            <person name="Gargeya S."/>
            <person name="Fitzgerald M."/>
            <person name="Haas B."/>
            <person name="Abouelleil A."/>
            <person name="Alvarado L."/>
            <person name="Arachchi H.M."/>
            <person name="Berlin A."/>
            <person name="Chapman S.B."/>
            <person name="Gearin G."/>
            <person name="Goldberg J."/>
            <person name="Griggs A."/>
            <person name="Gujja S."/>
            <person name="Hansen M."/>
            <person name="Heiman D."/>
            <person name="Howarth C."/>
            <person name="Larimer J."/>
            <person name="Lui A."/>
            <person name="MacDonald P.J.P."/>
            <person name="McCowen C."/>
            <person name="Montmayeur A."/>
            <person name="Murphy C."/>
            <person name="Neiman D."/>
            <person name="Pearson M."/>
            <person name="Priest M."/>
            <person name="Roberts A."/>
            <person name="Saif S."/>
            <person name="Shea T."/>
            <person name="Sisk P."/>
            <person name="Stolte C."/>
            <person name="Sykes S."/>
            <person name="Wortman J."/>
            <person name="Nusbaum C."/>
            <person name="Birren B."/>
        </authorList>
    </citation>
    <scope>NUCLEOTIDE SEQUENCE [LARGE SCALE GENOMIC DNA]</scope>
    <source>
        <strain evidence="11 12">ATCC 51366</strain>
    </source>
</reference>
<dbReference type="InterPro" id="IPR017932">
    <property type="entry name" value="GATase_2_dom"/>
</dbReference>
<dbReference type="eggNOG" id="COG0034">
    <property type="taxonomic scope" value="Bacteria"/>
</dbReference>
<name>H3NMF7_9FIRM</name>
<dbReference type="UniPathway" id="UPA00074">
    <property type="reaction ID" value="UER00124"/>
</dbReference>
<dbReference type="GO" id="GO:0000287">
    <property type="term" value="F:magnesium ion binding"/>
    <property type="evidence" value="ECO:0007669"/>
    <property type="project" value="UniProtKB-UniRule"/>
</dbReference>
<dbReference type="AlphaFoldDB" id="H3NMF7"/>
<accession>H3NMF7</accession>
<dbReference type="GO" id="GO:0006189">
    <property type="term" value="P:'de novo' IMP biosynthetic process"/>
    <property type="evidence" value="ECO:0007669"/>
    <property type="project" value="UniProtKB-UniRule"/>
</dbReference>
<comment type="caution">
    <text evidence="7">Lacks conserved residue(s) required for the propagation of feature annotation.</text>
</comment>
<dbReference type="PANTHER" id="PTHR11907">
    <property type="entry name" value="AMIDOPHOSPHORIBOSYLTRANSFERASE"/>
    <property type="match status" value="1"/>
</dbReference>
<dbReference type="InterPro" id="IPR029055">
    <property type="entry name" value="Ntn_hydrolases_N"/>
</dbReference>
<dbReference type="PIRSF" id="PIRSF000485">
    <property type="entry name" value="Amd_phspho_trans"/>
    <property type="match status" value="1"/>
</dbReference>
<dbReference type="EMBL" id="AGEI01000014">
    <property type="protein sequence ID" value="EHR35043.1"/>
    <property type="molecule type" value="Genomic_DNA"/>
</dbReference>
<dbReference type="NCBIfam" id="TIGR01134">
    <property type="entry name" value="purF"/>
    <property type="match status" value="1"/>
</dbReference>
<dbReference type="SUPFAM" id="SSF53271">
    <property type="entry name" value="PRTase-like"/>
    <property type="match status" value="1"/>
</dbReference>
<evidence type="ECO:0000313" key="12">
    <source>
        <dbReference type="Proteomes" id="UP000004191"/>
    </source>
</evidence>
<evidence type="ECO:0000256" key="8">
    <source>
        <dbReference type="PIRNR" id="PIRNR000485"/>
    </source>
</evidence>
<dbReference type="PROSITE" id="PS51278">
    <property type="entry name" value="GATASE_TYPE_2"/>
    <property type="match status" value="1"/>
</dbReference>
<dbReference type="OrthoDB" id="9801213at2"/>
<comment type="pathway">
    <text evidence="1 7 8">Purine metabolism; IMP biosynthesis via de novo pathway; N(1)-(5-phospho-D-ribosyl)glycinamide from 5-phospho-alpha-D-ribose 1-diphosphate: step 1/2.</text>
</comment>
<dbReference type="GeneID" id="96998532"/>
<keyword evidence="3 7" id="KW-0328">Glycosyltransferase</keyword>
<dbReference type="Proteomes" id="UP000004191">
    <property type="component" value="Unassembled WGS sequence"/>
</dbReference>
<evidence type="ECO:0000313" key="11">
    <source>
        <dbReference type="EMBL" id="EHR35043.1"/>
    </source>
</evidence>
<keyword evidence="12" id="KW-1185">Reference proteome</keyword>
<dbReference type="STRING" id="883114.HMPREF9709_00518"/>
<comment type="caution">
    <text evidence="11">The sequence shown here is derived from an EMBL/GenBank/DDBJ whole genome shotgun (WGS) entry which is preliminary data.</text>
</comment>
<dbReference type="Gene3D" id="3.40.50.2020">
    <property type="match status" value="1"/>
</dbReference>
<protein>
    <recommendedName>
        <fullName evidence="7">Amidophosphoribosyltransferase</fullName>
        <shortName evidence="7">ATase</shortName>
        <ecNumber evidence="7">2.4.2.14</ecNumber>
    </recommendedName>
    <alternativeName>
        <fullName evidence="7">Glutamine phosphoribosylpyrophosphate amidotransferase</fullName>
        <shortName evidence="7">GPATase</shortName>
    </alternativeName>
</protein>
<feature type="binding site" evidence="7 9">
    <location>
        <position position="343"/>
    </location>
    <ligand>
        <name>Mg(2+)</name>
        <dbReference type="ChEBI" id="CHEBI:18420"/>
    </ligand>
</feature>
<dbReference type="CDD" id="cd06223">
    <property type="entry name" value="PRTases_typeI"/>
    <property type="match status" value="1"/>
</dbReference>
<comment type="similarity">
    <text evidence="2 7 8">In the C-terminal section; belongs to the purine/pyrimidine phosphoribosyltransferase family.</text>
</comment>
<dbReference type="InterPro" id="IPR005854">
    <property type="entry name" value="PurF"/>
</dbReference>
<organism evidence="11 12">
    <name type="scientific">Helcococcus kunzii ATCC 51366</name>
    <dbReference type="NCBI Taxonomy" id="883114"/>
    <lineage>
        <taxon>Bacteria</taxon>
        <taxon>Bacillati</taxon>
        <taxon>Bacillota</taxon>
        <taxon>Tissierellia</taxon>
        <taxon>Tissierellales</taxon>
        <taxon>Peptoniphilaceae</taxon>
        <taxon>Helcococcus</taxon>
    </lineage>
</organism>
<evidence type="ECO:0000259" key="10">
    <source>
        <dbReference type="PROSITE" id="PS51278"/>
    </source>
</evidence>
<evidence type="ECO:0000256" key="4">
    <source>
        <dbReference type="ARBA" id="ARBA00022679"/>
    </source>
</evidence>
<evidence type="ECO:0000256" key="9">
    <source>
        <dbReference type="PIRSR" id="PIRSR000485-2"/>
    </source>
</evidence>
<dbReference type="Pfam" id="PF13537">
    <property type="entry name" value="GATase_7"/>
    <property type="match status" value="1"/>
</dbReference>
<dbReference type="HAMAP" id="MF_01931">
    <property type="entry name" value="PurF"/>
    <property type="match status" value="1"/>
</dbReference>
<evidence type="ECO:0000256" key="2">
    <source>
        <dbReference type="ARBA" id="ARBA00010138"/>
    </source>
</evidence>
<evidence type="ECO:0000256" key="5">
    <source>
        <dbReference type="ARBA" id="ARBA00022755"/>
    </source>
</evidence>
<feature type="binding site" evidence="7 9">
    <location>
        <position position="344"/>
    </location>
    <ligand>
        <name>Mg(2+)</name>
        <dbReference type="ChEBI" id="CHEBI:18420"/>
    </ligand>
</feature>
<dbReference type="PATRIC" id="fig|883114.3.peg.512"/>
<dbReference type="SUPFAM" id="SSF56235">
    <property type="entry name" value="N-terminal nucleophile aminohydrolases (Ntn hydrolases)"/>
    <property type="match status" value="1"/>
</dbReference>
<dbReference type="Gene3D" id="3.60.20.10">
    <property type="entry name" value="Glutamine Phosphoribosylpyrophosphate, subunit 1, domain 1"/>
    <property type="match status" value="1"/>
</dbReference>
<dbReference type="InterPro" id="IPR029057">
    <property type="entry name" value="PRTase-like"/>
</dbReference>
<keyword evidence="7 9" id="KW-0479">Metal-binding</keyword>
<dbReference type="InterPro" id="IPR000836">
    <property type="entry name" value="PRTase_dom"/>
</dbReference>
<gene>
    <name evidence="7" type="primary">purF</name>
    <name evidence="11" type="ORF">HMPREF9709_00518</name>
</gene>
<proteinExistence type="inferred from homology"/>
<evidence type="ECO:0000256" key="1">
    <source>
        <dbReference type="ARBA" id="ARBA00005209"/>
    </source>
</evidence>
<feature type="domain" description="Glutamine amidotransferase type-2" evidence="10">
    <location>
        <begin position="1"/>
        <end position="218"/>
    </location>
</feature>
<dbReference type="GO" id="GO:0009113">
    <property type="term" value="P:purine nucleobase biosynthetic process"/>
    <property type="evidence" value="ECO:0007669"/>
    <property type="project" value="UniProtKB-UniRule"/>
</dbReference>
<keyword evidence="6 7" id="KW-0315">Glutamine amidotransferase</keyword>
<dbReference type="EC" id="2.4.2.14" evidence="7"/>